<dbReference type="InterPro" id="IPR013785">
    <property type="entry name" value="Aldolase_TIM"/>
</dbReference>
<dbReference type="PANTHER" id="PTHR35273:SF2">
    <property type="entry name" value="ALPHA-GALACTOSIDASE"/>
    <property type="match status" value="1"/>
</dbReference>
<dbReference type="InterPro" id="IPR004352">
    <property type="entry name" value="GH114_TIM-barrel"/>
</dbReference>
<sequence>MTKALSLLLSSSLACSPAAAWWKPTAGTTWQIILSQPYAAPYPSDRLALDGDLFDNDAAVWADIKAAGHKTICYFSAGSYEEWRDDADQFPAADLGDNLDDWPGERWVNTRSTKIRDIMKKRLDLAVKVGCDAVDPDNVDAYNNGGGGFDLTQADAIDYVKFLATEGHKRGLAVGLKNAGEIISSVISSVDFQVNEQCLEFTECPTFKPFIDANKPVFEIEYKKGTPSQTAVDRICKDKTRKGFSTLIKHLDLGSWYIACP</sequence>
<dbReference type="OrthoDB" id="2108802at2759"/>
<dbReference type="Gene3D" id="3.20.20.70">
    <property type="entry name" value="Aldolase class I"/>
    <property type="match status" value="1"/>
</dbReference>
<comment type="catalytic activity">
    <reaction evidence="1">
        <text>Hydrolysis of terminal, non-reducing alpha-D-galactose residues in alpha-D-galactosides, including galactose oligosaccharides, galactomannans and galactolipids.</text>
        <dbReference type="EC" id="3.2.1.22"/>
    </reaction>
</comment>
<reference evidence="5" key="1">
    <citation type="journal article" date="2020" name="Stud. Mycol.">
        <title>101 Dothideomycetes genomes: a test case for predicting lifestyles and emergence of pathogens.</title>
        <authorList>
            <person name="Haridas S."/>
            <person name="Albert R."/>
            <person name="Binder M."/>
            <person name="Bloem J."/>
            <person name="Labutti K."/>
            <person name="Salamov A."/>
            <person name="Andreopoulos B."/>
            <person name="Baker S."/>
            <person name="Barry K."/>
            <person name="Bills G."/>
            <person name="Bluhm B."/>
            <person name="Cannon C."/>
            <person name="Castanera R."/>
            <person name="Culley D."/>
            <person name="Daum C."/>
            <person name="Ezra D."/>
            <person name="Gonzalez J."/>
            <person name="Henrissat B."/>
            <person name="Kuo A."/>
            <person name="Liang C."/>
            <person name="Lipzen A."/>
            <person name="Lutzoni F."/>
            <person name="Magnuson J."/>
            <person name="Mondo S."/>
            <person name="Nolan M."/>
            <person name="Ohm R."/>
            <person name="Pangilinan J."/>
            <person name="Park H.-J."/>
            <person name="Ramirez L."/>
            <person name="Alfaro M."/>
            <person name="Sun H."/>
            <person name="Tritt A."/>
            <person name="Yoshinaga Y."/>
            <person name="Zwiers L.-H."/>
            <person name="Turgeon B."/>
            <person name="Goodwin S."/>
            <person name="Spatafora J."/>
            <person name="Crous P."/>
            <person name="Grigoriev I."/>
        </authorList>
    </citation>
    <scope>NUCLEOTIDE SEQUENCE</scope>
    <source>
        <strain evidence="5">CBS 116435</strain>
    </source>
</reference>
<dbReference type="AlphaFoldDB" id="A0A9P4QK24"/>
<dbReference type="GO" id="GO:0004557">
    <property type="term" value="F:alpha-galactosidase activity"/>
    <property type="evidence" value="ECO:0007669"/>
    <property type="project" value="UniProtKB-EC"/>
</dbReference>
<feature type="domain" description="Glycoside-hydrolase family GH114 TIM-barrel" evidence="4">
    <location>
        <begin position="29"/>
        <end position="256"/>
    </location>
</feature>
<organism evidence="5 6">
    <name type="scientific">Polychaeton citri CBS 116435</name>
    <dbReference type="NCBI Taxonomy" id="1314669"/>
    <lineage>
        <taxon>Eukaryota</taxon>
        <taxon>Fungi</taxon>
        <taxon>Dikarya</taxon>
        <taxon>Ascomycota</taxon>
        <taxon>Pezizomycotina</taxon>
        <taxon>Dothideomycetes</taxon>
        <taxon>Dothideomycetidae</taxon>
        <taxon>Capnodiales</taxon>
        <taxon>Capnodiaceae</taxon>
        <taxon>Polychaeton</taxon>
    </lineage>
</organism>
<name>A0A9P4QK24_9PEZI</name>
<keyword evidence="6" id="KW-1185">Reference proteome</keyword>
<accession>A0A9P4QK24</accession>
<dbReference type="PROSITE" id="PS51257">
    <property type="entry name" value="PROKAR_LIPOPROTEIN"/>
    <property type="match status" value="1"/>
</dbReference>
<dbReference type="SUPFAM" id="SSF51445">
    <property type="entry name" value="(Trans)glycosidases"/>
    <property type="match status" value="1"/>
</dbReference>
<evidence type="ECO:0000256" key="1">
    <source>
        <dbReference type="ARBA" id="ARBA00001255"/>
    </source>
</evidence>
<dbReference type="InterPro" id="IPR017853">
    <property type="entry name" value="GH"/>
</dbReference>
<evidence type="ECO:0000256" key="2">
    <source>
        <dbReference type="ARBA" id="ARBA00012755"/>
    </source>
</evidence>
<dbReference type="PANTHER" id="PTHR35273">
    <property type="entry name" value="ALPHA-1,4 POLYGALACTOSAMINIDASE, PUTATIVE (AFU_ORTHOLOGUE AFUA_3G07890)-RELATED"/>
    <property type="match status" value="1"/>
</dbReference>
<feature type="chain" id="PRO_5040380849" description="alpha-galactosidase" evidence="3">
    <location>
        <begin position="21"/>
        <end position="261"/>
    </location>
</feature>
<dbReference type="EMBL" id="MU003765">
    <property type="protein sequence ID" value="KAF2726311.1"/>
    <property type="molecule type" value="Genomic_DNA"/>
</dbReference>
<keyword evidence="5" id="KW-0378">Hydrolase</keyword>
<gene>
    <name evidence="5" type="ORF">K431DRAFT_342525</name>
</gene>
<feature type="signal peptide" evidence="3">
    <location>
        <begin position="1"/>
        <end position="20"/>
    </location>
</feature>
<evidence type="ECO:0000313" key="5">
    <source>
        <dbReference type="EMBL" id="KAF2726311.1"/>
    </source>
</evidence>
<evidence type="ECO:0000256" key="3">
    <source>
        <dbReference type="SAM" id="SignalP"/>
    </source>
</evidence>
<keyword evidence="3" id="KW-0732">Signal</keyword>
<comment type="caution">
    <text evidence="5">The sequence shown here is derived from an EMBL/GenBank/DDBJ whole genome shotgun (WGS) entry which is preliminary data.</text>
</comment>
<evidence type="ECO:0000259" key="4">
    <source>
        <dbReference type="Pfam" id="PF03537"/>
    </source>
</evidence>
<proteinExistence type="predicted"/>
<dbReference type="Pfam" id="PF03537">
    <property type="entry name" value="Glyco_hydro_114"/>
    <property type="match status" value="1"/>
</dbReference>
<protein>
    <recommendedName>
        <fullName evidence="2">alpha-galactosidase</fullName>
        <ecNumber evidence="2">3.2.1.22</ecNumber>
    </recommendedName>
</protein>
<dbReference type="EC" id="3.2.1.22" evidence="2"/>
<dbReference type="Proteomes" id="UP000799441">
    <property type="component" value="Unassembled WGS sequence"/>
</dbReference>
<evidence type="ECO:0000313" key="6">
    <source>
        <dbReference type="Proteomes" id="UP000799441"/>
    </source>
</evidence>